<dbReference type="Proteomes" id="UP000721236">
    <property type="component" value="Unassembled WGS sequence"/>
</dbReference>
<dbReference type="EMBL" id="CAJZAH010000001">
    <property type="protein sequence ID" value="CAG9169312.1"/>
    <property type="molecule type" value="Genomic_DNA"/>
</dbReference>
<accession>A0ABM8WPF4</accession>
<organism evidence="1 2">
    <name type="scientific">Cupriavidus respiraculi</name>
    <dbReference type="NCBI Taxonomy" id="195930"/>
    <lineage>
        <taxon>Bacteria</taxon>
        <taxon>Pseudomonadati</taxon>
        <taxon>Pseudomonadota</taxon>
        <taxon>Betaproteobacteria</taxon>
        <taxon>Burkholderiales</taxon>
        <taxon>Burkholderiaceae</taxon>
        <taxon>Cupriavidus</taxon>
    </lineage>
</organism>
<evidence type="ECO:0008006" key="3">
    <source>
        <dbReference type="Google" id="ProtNLM"/>
    </source>
</evidence>
<protein>
    <recommendedName>
        <fullName evidence="3">DUF4351 domain-containing protein</fullName>
    </recommendedName>
</protein>
<gene>
    <name evidence="1" type="ORF">LMG21510_01389</name>
</gene>
<proteinExistence type="predicted"/>
<keyword evidence="2" id="KW-1185">Reference proteome</keyword>
<evidence type="ECO:0000313" key="1">
    <source>
        <dbReference type="EMBL" id="CAG9169312.1"/>
    </source>
</evidence>
<name>A0ABM8WPF4_9BURK</name>
<comment type="caution">
    <text evidence="1">The sequence shown here is derived from an EMBL/GenBank/DDBJ whole genome shotgun (WGS) entry which is preliminary data.</text>
</comment>
<evidence type="ECO:0000313" key="2">
    <source>
        <dbReference type="Proteomes" id="UP000721236"/>
    </source>
</evidence>
<sequence>MPDTVSKYQPRLSYLLIDRNQYRQADLVKMNNLVACAIGLEQPASKETCSALIAQLRLMVGTNVPLTQVVVRWMRGLALRHSKSSSVPPVLAEAAFNNLKEFEMTWGHLFEQERQEGRQEGRKEGLQQGQALALRKLLVRRFGSVPPEIAGRIDVAAPEQLDVWLDRVFYVDSLAEVFRE</sequence>
<reference evidence="1 2" key="1">
    <citation type="submission" date="2021-08" db="EMBL/GenBank/DDBJ databases">
        <authorList>
            <person name="Peeters C."/>
        </authorList>
    </citation>
    <scope>NUCLEOTIDE SEQUENCE [LARGE SCALE GENOMIC DNA]</scope>
    <source>
        <strain evidence="1 2">LMG 21510</strain>
    </source>
</reference>